<comment type="caution">
    <text evidence="14">The sequence shown here is derived from an EMBL/GenBank/DDBJ whole genome shotgun (WGS) entry which is preliminary data.</text>
</comment>
<feature type="site" description="Transition state stabilizer" evidence="11">
    <location>
        <position position="204"/>
    </location>
</feature>
<dbReference type="InterPro" id="IPR005135">
    <property type="entry name" value="Endo/exonuclease/phosphatase"/>
</dbReference>
<dbReference type="GO" id="GO:0008311">
    <property type="term" value="F:double-stranded DNA 3'-5' DNA exonuclease activity"/>
    <property type="evidence" value="ECO:0007669"/>
    <property type="project" value="TreeGrafter"/>
</dbReference>
<dbReference type="SUPFAM" id="SSF56219">
    <property type="entry name" value="DNase I-like"/>
    <property type="match status" value="1"/>
</dbReference>
<dbReference type="PANTHER" id="PTHR22748">
    <property type="entry name" value="AP ENDONUCLEASE"/>
    <property type="match status" value="1"/>
</dbReference>
<evidence type="ECO:0000256" key="4">
    <source>
        <dbReference type="ARBA" id="ARBA00022771"/>
    </source>
</evidence>
<feature type="site" description="Interaction with DNA substrate" evidence="11">
    <location>
        <position position="326"/>
    </location>
</feature>
<evidence type="ECO:0000313" key="14">
    <source>
        <dbReference type="EMBL" id="TDH70930.1"/>
    </source>
</evidence>
<sequence>MKQEVKFVTWNINGLRAVLQRLNQNLHDFLTSLDADIICLQETKMTRSELDEEFVRPRGFDAFYSFCRHRGGYSGVVTFVKSNLPTIAAEEGLTGLWQTEDSVGHVGSMHYELPSTLVKDLEGGGRCVITDHQSFLVLNTYCPALASAERLEYKLYFHKLLQDRVDTLRAAKKPVIVVVSVAILERCVKLPISYLHNDMEGDINIAHQRIDHCDPQANDADCSFEDHPCRKWMNSFVEVPVKERNKLLLKLQRVDNICKNTSRKLVDLFRHFHPDQTKAFTVRNSSEVELKSLGVRFNYNERLLHALLKVLEHANRIDSNRLGSDHCPEVMSCVVDFASTKNSKTTALCARNYVEFSGTQQSIKSFIVQRDKLDIKSCTKEAFGSSNLLQKKAKRGQQSISSFLTQTGTKRKSHMAGEEIRSKIGSASHRTFNAVHCVDPVASKKSVEEWGLVLSGRPPPTPICFCGQPSIIRSVIKTGENRGRKFYVCTKPAVRYLIKHSFKTGLAN</sequence>
<evidence type="ECO:0000256" key="3">
    <source>
        <dbReference type="ARBA" id="ARBA00022723"/>
    </source>
</evidence>
<dbReference type="PROSITE" id="PS00726">
    <property type="entry name" value="AP_NUCLEASE_F1_1"/>
    <property type="match status" value="1"/>
</dbReference>
<keyword evidence="10" id="KW-0464">Manganese</keyword>
<feature type="active site" evidence="9">
    <location>
        <position position="141"/>
    </location>
</feature>
<dbReference type="AlphaFoldDB" id="A0A976FQK7"/>
<comment type="cofactor">
    <cofactor evidence="10">
        <name>Mg(2+)</name>
        <dbReference type="ChEBI" id="CHEBI:18420"/>
    </cofactor>
    <cofactor evidence="10">
        <name>Mn(2+)</name>
        <dbReference type="ChEBI" id="CHEBI:29035"/>
    </cofactor>
    <text evidence="10">Probably binds two magnesium or manganese ions per subunit.</text>
</comment>
<feature type="binding site" evidence="10">
    <location>
        <position position="11"/>
    </location>
    <ligand>
        <name>Mg(2+)</name>
        <dbReference type="ChEBI" id="CHEBI:18420"/>
        <label>1</label>
    </ligand>
</feature>
<dbReference type="OrthoDB" id="391817at2759"/>
<evidence type="ECO:0000256" key="12">
    <source>
        <dbReference type="PROSITE-ProRule" id="PRU01343"/>
    </source>
</evidence>
<dbReference type="GO" id="GO:0006284">
    <property type="term" value="P:base-excision repair"/>
    <property type="evidence" value="ECO:0007669"/>
    <property type="project" value="TreeGrafter"/>
</dbReference>
<dbReference type="GO" id="GO:0003906">
    <property type="term" value="F:DNA-(apurinic or apyrimidinic site) endonuclease activity"/>
    <property type="evidence" value="ECO:0007669"/>
    <property type="project" value="TreeGrafter"/>
</dbReference>
<evidence type="ECO:0000259" key="13">
    <source>
        <dbReference type="PROSITE" id="PS51999"/>
    </source>
</evidence>
<comment type="similarity">
    <text evidence="1">Belongs to the DNA repair enzymes AP/ExoA family.</text>
</comment>
<keyword evidence="4 12" id="KW-0863">Zinc-finger</keyword>
<dbReference type="GO" id="GO:0003677">
    <property type="term" value="F:DNA binding"/>
    <property type="evidence" value="ECO:0007669"/>
    <property type="project" value="InterPro"/>
</dbReference>
<dbReference type="RefSeq" id="XP_067820429.1">
    <property type="nucleotide sequence ID" value="XM_067959300.1"/>
</dbReference>
<dbReference type="PROSITE" id="PS51999">
    <property type="entry name" value="ZF_GRF"/>
    <property type="match status" value="1"/>
</dbReference>
<feature type="binding site" evidence="10">
    <location>
        <position position="326"/>
    </location>
    <ligand>
        <name>Mg(2+)</name>
        <dbReference type="ChEBI" id="CHEBI:18420"/>
        <label>1</label>
    </ligand>
</feature>
<feature type="binding site" evidence="10">
    <location>
        <position position="202"/>
    </location>
    <ligand>
        <name>Mg(2+)</name>
        <dbReference type="ChEBI" id="CHEBI:18420"/>
        <label>1</label>
    </ligand>
</feature>
<keyword evidence="6" id="KW-0862">Zinc</keyword>
<dbReference type="PROSITE" id="PS51435">
    <property type="entry name" value="AP_NUCLEASE_F1_4"/>
    <property type="match status" value="1"/>
</dbReference>
<reference evidence="14 15" key="1">
    <citation type="journal article" date="2021" name="Genome Biol.">
        <title>AFLAP: assembly-free linkage analysis pipeline using k-mers from genome sequencing data.</title>
        <authorList>
            <person name="Fletcher K."/>
            <person name="Zhang L."/>
            <person name="Gil J."/>
            <person name="Han R."/>
            <person name="Cavanaugh K."/>
            <person name="Michelmore R."/>
        </authorList>
    </citation>
    <scope>NUCLEOTIDE SEQUENCE [LARGE SCALE GENOMIC DNA]</scope>
    <source>
        <strain evidence="14 15">SF5</strain>
    </source>
</reference>
<dbReference type="InterPro" id="IPR036691">
    <property type="entry name" value="Endo/exonu/phosph_ase_sf"/>
</dbReference>
<dbReference type="EMBL" id="SHOA02000001">
    <property type="protein sequence ID" value="TDH70930.1"/>
    <property type="molecule type" value="Genomic_DNA"/>
</dbReference>
<dbReference type="PANTHER" id="PTHR22748:SF4">
    <property type="entry name" value="DNA-(APURINIC OR APYRIMIDINIC SITE) ENDONUCLEASE 2"/>
    <property type="match status" value="1"/>
</dbReference>
<dbReference type="GO" id="GO:0008081">
    <property type="term" value="F:phosphoric diester hydrolase activity"/>
    <property type="evidence" value="ECO:0007669"/>
    <property type="project" value="TreeGrafter"/>
</dbReference>
<accession>A0A976FQK7</accession>
<dbReference type="InterPro" id="IPR010666">
    <property type="entry name" value="Znf_GRF"/>
</dbReference>
<proteinExistence type="inferred from homology"/>
<evidence type="ECO:0000256" key="8">
    <source>
        <dbReference type="ARBA" id="ARBA00023242"/>
    </source>
</evidence>
<feature type="active site" description="Proton donor/acceptor" evidence="9">
    <location>
        <position position="202"/>
    </location>
</feature>
<feature type="active site" description="Proton acceptor" evidence="9">
    <location>
        <position position="326"/>
    </location>
</feature>
<feature type="binding site" evidence="10">
    <location>
        <position position="204"/>
    </location>
    <ligand>
        <name>Mg(2+)</name>
        <dbReference type="ChEBI" id="CHEBI:18420"/>
        <label>1</label>
    </ligand>
</feature>
<dbReference type="KEGG" id="blac:94344971"/>
<evidence type="ECO:0000256" key="10">
    <source>
        <dbReference type="PIRSR" id="PIRSR604808-2"/>
    </source>
</evidence>
<evidence type="ECO:0000256" key="5">
    <source>
        <dbReference type="ARBA" id="ARBA00022801"/>
    </source>
</evidence>
<dbReference type="GO" id="GO:0005634">
    <property type="term" value="C:nucleus"/>
    <property type="evidence" value="ECO:0007669"/>
    <property type="project" value="TreeGrafter"/>
</dbReference>
<feature type="binding site" evidence="10">
    <location>
        <position position="325"/>
    </location>
    <ligand>
        <name>Mg(2+)</name>
        <dbReference type="ChEBI" id="CHEBI:18420"/>
        <label>1</label>
    </ligand>
</feature>
<dbReference type="Proteomes" id="UP000294530">
    <property type="component" value="Unassembled WGS sequence"/>
</dbReference>
<keyword evidence="7 10" id="KW-0460">Magnesium</keyword>
<organism evidence="14 15">
    <name type="scientific">Bremia lactucae</name>
    <name type="common">Lettuce downy mildew</name>
    <dbReference type="NCBI Taxonomy" id="4779"/>
    <lineage>
        <taxon>Eukaryota</taxon>
        <taxon>Sar</taxon>
        <taxon>Stramenopiles</taxon>
        <taxon>Oomycota</taxon>
        <taxon>Peronosporomycetes</taxon>
        <taxon>Peronosporales</taxon>
        <taxon>Peronosporaceae</taxon>
        <taxon>Bremia</taxon>
    </lineage>
</organism>
<keyword evidence="8" id="KW-0539">Nucleus</keyword>
<dbReference type="Pfam" id="PF06839">
    <property type="entry name" value="Zn_ribbon_GRF"/>
    <property type="match status" value="1"/>
</dbReference>
<dbReference type="GO" id="GO:0008270">
    <property type="term" value="F:zinc ion binding"/>
    <property type="evidence" value="ECO:0007669"/>
    <property type="project" value="UniProtKB-KW"/>
</dbReference>
<keyword evidence="15" id="KW-1185">Reference proteome</keyword>
<feature type="binding site" evidence="10">
    <location>
        <position position="42"/>
    </location>
    <ligand>
        <name>Mg(2+)</name>
        <dbReference type="ChEBI" id="CHEBI:18420"/>
        <label>1</label>
    </ligand>
</feature>
<keyword evidence="3 10" id="KW-0479">Metal-binding</keyword>
<keyword evidence="5" id="KW-0378">Hydrolase</keyword>
<evidence type="ECO:0000256" key="1">
    <source>
        <dbReference type="ARBA" id="ARBA00007092"/>
    </source>
</evidence>
<evidence type="ECO:0000256" key="2">
    <source>
        <dbReference type="ARBA" id="ARBA00013541"/>
    </source>
</evidence>
<evidence type="ECO:0000256" key="6">
    <source>
        <dbReference type="ARBA" id="ARBA00022833"/>
    </source>
</evidence>
<feature type="domain" description="GRF-type" evidence="13">
    <location>
        <begin position="464"/>
        <end position="508"/>
    </location>
</feature>
<dbReference type="Pfam" id="PF03372">
    <property type="entry name" value="Exo_endo_phos"/>
    <property type="match status" value="1"/>
</dbReference>
<dbReference type="GeneID" id="94344971"/>
<name>A0A976FQK7_BRELC</name>
<dbReference type="InterPro" id="IPR004808">
    <property type="entry name" value="AP_endonuc_1"/>
</dbReference>
<dbReference type="InterPro" id="IPR020847">
    <property type="entry name" value="AP_endonuclease_F1_BS"/>
</dbReference>
<dbReference type="Gene3D" id="3.60.10.10">
    <property type="entry name" value="Endonuclease/exonuclease/phosphatase"/>
    <property type="match status" value="2"/>
</dbReference>
<protein>
    <recommendedName>
        <fullName evidence="2">DNA-(apurinic or apyrimidinic site) endonuclease 2</fullName>
    </recommendedName>
</protein>
<evidence type="ECO:0000256" key="7">
    <source>
        <dbReference type="ARBA" id="ARBA00022842"/>
    </source>
</evidence>
<evidence type="ECO:0000313" key="15">
    <source>
        <dbReference type="Proteomes" id="UP000294530"/>
    </source>
</evidence>
<evidence type="ECO:0000256" key="9">
    <source>
        <dbReference type="PIRSR" id="PIRSR604808-1"/>
    </source>
</evidence>
<evidence type="ECO:0000256" key="11">
    <source>
        <dbReference type="PIRSR" id="PIRSR604808-3"/>
    </source>
</evidence>
<gene>
    <name evidence="14" type="ORF">CCR75_001195</name>
</gene>